<feature type="compositionally biased region" description="Polar residues" evidence="1">
    <location>
        <begin position="363"/>
        <end position="375"/>
    </location>
</feature>
<name>A0ABU8K534_9GAMM</name>
<evidence type="ECO:0000313" key="2">
    <source>
        <dbReference type="EMBL" id="MEI7105207.1"/>
    </source>
</evidence>
<gene>
    <name evidence="2" type="ORF">WCT63_22565</name>
</gene>
<evidence type="ECO:0000313" key="3">
    <source>
        <dbReference type="Proteomes" id="UP001313132"/>
    </source>
</evidence>
<keyword evidence="3" id="KW-1185">Reference proteome</keyword>
<protein>
    <submittedName>
        <fullName evidence="2">Phage major capsid protein, P2 family</fullName>
    </submittedName>
</protein>
<dbReference type="RefSeq" id="WP_233965204.1">
    <property type="nucleotide sequence ID" value="NZ_CAKLIS010000025.1"/>
</dbReference>
<organism evidence="2 3">
    <name type="scientific">Pectobacterium versatile</name>
    <dbReference type="NCBI Taxonomy" id="2488639"/>
    <lineage>
        <taxon>Bacteria</taxon>
        <taxon>Pseudomonadati</taxon>
        <taxon>Pseudomonadota</taxon>
        <taxon>Gammaproteobacteria</taxon>
        <taxon>Enterobacterales</taxon>
        <taxon>Pectobacteriaceae</taxon>
        <taxon>Pectobacterium</taxon>
    </lineage>
</organism>
<dbReference type="InterPro" id="IPR006441">
    <property type="entry name" value="Phage_P2_GpN"/>
</dbReference>
<feature type="region of interest" description="Disordered" evidence="1">
    <location>
        <begin position="347"/>
        <end position="375"/>
    </location>
</feature>
<evidence type="ECO:0000256" key="1">
    <source>
        <dbReference type="SAM" id="MobiDB-lite"/>
    </source>
</evidence>
<accession>A0ABU8K534</accession>
<dbReference type="Proteomes" id="UP001313132">
    <property type="component" value="Unassembled WGS sequence"/>
</dbReference>
<dbReference type="Pfam" id="PF05125">
    <property type="entry name" value="Phage_cap_P2"/>
    <property type="match status" value="1"/>
</dbReference>
<proteinExistence type="predicted"/>
<dbReference type="EMBL" id="JBBBON010000042">
    <property type="protein sequence ID" value="MEI7105207.1"/>
    <property type="molecule type" value="Genomic_DNA"/>
</dbReference>
<dbReference type="NCBIfam" id="TIGR01551">
    <property type="entry name" value="major_capsid_P2"/>
    <property type="match status" value="1"/>
</dbReference>
<comment type="caution">
    <text evidence="2">The sequence shown here is derived from an EMBL/GenBank/DDBJ whole genome shotgun (WGS) entry which is preliminary data.</text>
</comment>
<reference evidence="2 3" key="1">
    <citation type="submission" date="2024-03" db="EMBL/GenBank/DDBJ databases">
        <title>Analysis of soft rot Pectobacteriaceae population diversity in US potato growing regions between 2016 and 2022.</title>
        <authorList>
            <person name="Ma X."/>
            <person name="Zhang X."/>
            <person name="Stodghill P."/>
            <person name="Rioux R."/>
            <person name="Babler B."/>
            <person name="Shrestha S."/>
            <person name="Babler B."/>
            <person name="Rivedal H."/>
            <person name="Frost K."/>
            <person name="Hao J."/>
            <person name="Secor G."/>
            <person name="Swingle B."/>
        </authorList>
    </citation>
    <scope>NUCLEOTIDE SEQUENCE [LARGE SCALE GENOMIC DNA]</scope>
    <source>
        <strain evidence="2 3">UMSS2</strain>
    </source>
</reference>
<sequence>MRKETRFKFNAYMTQLAALNGVEVETLSKKFSVEPSVTQALMEVVQESSDFLTRINIVPVAELTGEKIGLGVSGSVASTTDTSSGDERETADLMSLEARQYKCEQMNFDFHIRYNTLDLWARFQDFQLRLRNAIAKRQALDYIMAGWHGVKRAATSDRAKNPLLQDVAVGWLQKYRNESAKRVMGRVVAEDGTVISEQIRVGENGDYESLDALVMDATNTMIDEWHQEDPDLVVICGRQLLSDKYFPLVNKQQENSEILAADVIISQKRIGNLPAVRVPYFPANALMVTRLDNLSIYYMDDSHRRHIEEVAKRDRIENYESIKQDYVVEDYGAGCVIENIQLGKFPKPPEAEKVAEPAAPGTENPTDTQTDNTGA</sequence>